<feature type="compositionally biased region" description="Low complexity" evidence="1">
    <location>
        <begin position="143"/>
        <end position="152"/>
    </location>
</feature>
<feature type="compositionally biased region" description="Polar residues" evidence="1">
    <location>
        <begin position="217"/>
        <end position="228"/>
    </location>
</feature>
<feature type="compositionally biased region" description="Low complexity" evidence="1">
    <location>
        <begin position="120"/>
        <end position="129"/>
    </location>
</feature>
<evidence type="ECO:0000256" key="1">
    <source>
        <dbReference type="SAM" id="MobiDB-lite"/>
    </source>
</evidence>
<proteinExistence type="predicted"/>
<evidence type="ECO:0000313" key="4">
    <source>
        <dbReference type="EMBL" id="KAF1815008.1"/>
    </source>
</evidence>
<feature type="chain" id="PRO_5044631962" description="Integral membrane protein" evidence="3">
    <location>
        <begin position="29"/>
        <end position="372"/>
    </location>
</feature>
<reference evidence="4 6" key="1">
    <citation type="submission" date="2020-01" db="EMBL/GenBank/DDBJ databases">
        <authorList>
            <consortium name="DOE Joint Genome Institute"/>
            <person name="Haridas S."/>
            <person name="Albert R."/>
            <person name="Binder M."/>
            <person name="Bloem J."/>
            <person name="Labutti K."/>
            <person name="Salamov A."/>
            <person name="Andreopoulos B."/>
            <person name="Baker S.E."/>
            <person name="Barry K."/>
            <person name="Bills G."/>
            <person name="Bluhm B.H."/>
            <person name="Cannon C."/>
            <person name="Castanera R."/>
            <person name="Culley D.E."/>
            <person name="Daum C."/>
            <person name="Ezra D."/>
            <person name="Gonzalez J.B."/>
            <person name="Henrissat B."/>
            <person name="Kuo A."/>
            <person name="Liang C."/>
            <person name="Lipzen A."/>
            <person name="Lutzoni F."/>
            <person name="Magnuson J."/>
            <person name="Mondo S."/>
            <person name="Nolan M."/>
            <person name="Ohm R."/>
            <person name="Pangilinan J."/>
            <person name="Park H.-J."/>
            <person name="Ramirez L."/>
            <person name="Alfaro M."/>
            <person name="Sun H."/>
            <person name="Tritt A."/>
            <person name="Yoshinaga Y."/>
            <person name="Zwiers L.-H."/>
            <person name="Turgeon B.G."/>
            <person name="Goodwin S.B."/>
            <person name="Spatafora J.W."/>
            <person name="Crous P.W."/>
            <person name="Grigoriev I.V."/>
        </authorList>
    </citation>
    <scope>NUCLEOTIDE SEQUENCE</scope>
    <source>
        <strain evidence="4 6">CBS 781.70</strain>
    </source>
</reference>
<dbReference type="GeneID" id="54415202"/>
<reference evidence="6" key="3">
    <citation type="submission" date="2025-04" db="UniProtKB">
        <authorList>
            <consortium name="RefSeq"/>
        </authorList>
    </citation>
    <scope>IDENTIFICATION</scope>
    <source>
        <strain evidence="6">CBS 781.70</strain>
    </source>
</reference>
<dbReference type="RefSeq" id="XP_033536639.1">
    <property type="nucleotide sequence ID" value="XM_033674632.1"/>
</dbReference>
<dbReference type="EMBL" id="ML975152">
    <property type="protein sequence ID" value="KAF1815008.1"/>
    <property type="molecule type" value="Genomic_DNA"/>
</dbReference>
<evidence type="ECO:0000256" key="3">
    <source>
        <dbReference type="SAM" id="SignalP"/>
    </source>
</evidence>
<gene>
    <name evidence="4 6" type="ORF">P152DRAFT_242265</name>
</gene>
<feature type="transmembrane region" description="Helical" evidence="2">
    <location>
        <begin position="167"/>
        <end position="190"/>
    </location>
</feature>
<evidence type="ECO:0000313" key="5">
    <source>
        <dbReference type="Proteomes" id="UP000504638"/>
    </source>
</evidence>
<feature type="compositionally biased region" description="Polar residues" evidence="1">
    <location>
        <begin position="292"/>
        <end position="311"/>
    </location>
</feature>
<name>A0A6G1GAA5_9PEZI</name>
<protein>
    <recommendedName>
        <fullName evidence="7">Integral membrane protein</fullName>
    </recommendedName>
</protein>
<keyword evidence="2" id="KW-0472">Membrane</keyword>
<feature type="compositionally biased region" description="Gly residues" evidence="1">
    <location>
        <begin position="275"/>
        <end position="286"/>
    </location>
</feature>
<keyword evidence="3" id="KW-0732">Signal</keyword>
<feature type="signal peptide" evidence="3">
    <location>
        <begin position="1"/>
        <end position="28"/>
    </location>
</feature>
<evidence type="ECO:0008006" key="7">
    <source>
        <dbReference type="Google" id="ProtNLM"/>
    </source>
</evidence>
<evidence type="ECO:0000256" key="2">
    <source>
        <dbReference type="SAM" id="Phobius"/>
    </source>
</evidence>
<dbReference type="AlphaFoldDB" id="A0A6G1GAA5"/>
<keyword evidence="5" id="KW-1185">Reference proteome</keyword>
<organism evidence="4">
    <name type="scientific">Eremomyces bilateralis CBS 781.70</name>
    <dbReference type="NCBI Taxonomy" id="1392243"/>
    <lineage>
        <taxon>Eukaryota</taxon>
        <taxon>Fungi</taxon>
        <taxon>Dikarya</taxon>
        <taxon>Ascomycota</taxon>
        <taxon>Pezizomycotina</taxon>
        <taxon>Dothideomycetes</taxon>
        <taxon>Dothideomycetes incertae sedis</taxon>
        <taxon>Eremomycetales</taxon>
        <taxon>Eremomycetaceae</taxon>
        <taxon>Eremomyces</taxon>
    </lineage>
</organism>
<keyword evidence="2" id="KW-1133">Transmembrane helix</keyword>
<feature type="region of interest" description="Disordered" evidence="1">
    <location>
        <begin position="120"/>
        <end position="152"/>
    </location>
</feature>
<dbReference type="OrthoDB" id="5426355at2759"/>
<dbReference type="Proteomes" id="UP000504638">
    <property type="component" value="Unplaced"/>
</dbReference>
<feature type="region of interest" description="Disordered" evidence="1">
    <location>
        <begin position="269"/>
        <end position="372"/>
    </location>
</feature>
<feature type="region of interest" description="Disordered" evidence="1">
    <location>
        <begin position="217"/>
        <end position="239"/>
    </location>
</feature>
<keyword evidence="2" id="KW-0812">Transmembrane</keyword>
<sequence length="372" mass="39368">MLSSRYRTPMRAVWIGLVLFATSKLSLAQTVIDASKLPQCAVDCAALNQANTGCVPPSAPVTDQGIYQSCMCQSTFLVTLYSTPDGVCDAECTSSGDRQRLKEWYVGLCTGGVVVTPAGGKPTATTKGGQSTSTAGSPQSTKSGVSNAGVSGSGINEPPKTWIAGHWQYVLMLIIIFLAMVFFTVLGLWLKRRHRRKQDARRSNVAAPDASFVTTNPNMSTISYSHSPRGSGLFRNSGGNMTSTSVVGVGGTAPSGAMGAVGRADSRNGMYRHSGGAGSGTWGGIGRPRAGTANSSTYPPITSPQLMQAQTRGYEYPDVESDRGQSPPPHGSWSNTSRAKARSKEKLGDDAITEVYQGESPVRHERKKRDFG</sequence>
<evidence type="ECO:0000313" key="6">
    <source>
        <dbReference type="RefSeq" id="XP_033536639.1"/>
    </source>
</evidence>
<accession>A0A6G1GAA5</accession>
<reference evidence="6" key="2">
    <citation type="submission" date="2020-04" db="EMBL/GenBank/DDBJ databases">
        <authorList>
            <consortium name="NCBI Genome Project"/>
        </authorList>
    </citation>
    <scope>NUCLEOTIDE SEQUENCE</scope>
    <source>
        <strain evidence="6">CBS 781.70</strain>
    </source>
</reference>
<feature type="compositionally biased region" description="Polar residues" evidence="1">
    <location>
        <begin position="130"/>
        <end position="142"/>
    </location>
</feature>